<dbReference type="InterPro" id="IPR000184">
    <property type="entry name" value="Bac_surfAg_D15"/>
</dbReference>
<evidence type="ECO:0000256" key="3">
    <source>
        <dbReference type="SAM" id="SignalP"/>
    </source>
</evidence>
<protein>
    <submittedName>
        <fullName evidence="5">Surface antigen-like protein</fullName>
    </submittedName>
</protein>
<evidence type="ECO:0000313" key="5">
    <source>
        <dbReference type="EMBL" id="PZX48535.1"/>
    </source>
</evidence>
<accession>A0A2W7RCR1</accession>
<keyword evidence="6" id="KW-1185">Reference proteome</keyword>
<name>A0A2W7RCR1_9BACT</name>
<reference evidence="5 6" key="1">
    <citation type="submission" date="2018-06" db="EMBL/GenBank/DDBJ databases">
        <title>Genomic Encyclopedia of Archaeal and Bacterial Type Strains, Phase II (KMG-II): from individual species to whole genera.</title>
        <authorList>
            <person name="Goeker M."/>
        </authorList>
    </citation>
    <scope>NUCLEOTIDE SEQUENCE [LARGE SCALE GENOMIC DNA]</scope>
    <source>
        <strain evidence="5 6">DSM 19830</strain>
    </source>
</reference>
<evidence type="ECO:0000256" key="1">
    <source>
        <dbReference type="ARBA" id="ARBA00004370"/>
    </source>
</evidence>
<evidence type="ECO:0000259" key="4">
    <source>
        <dbReference type="Pfam" id="PF01103"/>
    </source>
</evidence>
<gene>
    <name evidence="5" type="ORF">LV85_03605</name>
</gene>
<dbReference type="Gene3D" id="2.40.160.50">
    <property type="entry name" value="membrane protein fhac: a member of the omp85/tpsb transporter family"/>
    <property type="match status" value="1"/>
</dbReference>
<dbReference type="GO" id="GO:0019867">
    <property type="term" value="C:outer membrane"/>
    <property type="evidence" value="ECO:0007669"/>
    <property type="project" value="InterPro"/>
</dbReference>
<feature type="domain" description="Bacterial surface antigen (D15)" evidence="4">
    <location>
        <begin position="166"/>
        <end position="284"/>
    </location>
</feature>
<sequence length="392" mass="44803">MTFFMKAFYCLVLFSLLTFTVSAQDKSEVQPEKEKFSMKVLKDSLDGKLDLSDFLISYHGFIPVIQLITEPALGGIGAMFTPVFIQPNKVHEKGKYIPPNITAGFIGYSANKSWGGGAMRSASLPKQHLKYKVGGGYGDMNMDFFRNFPVIGEKQLGLNFNSAIFFGNILREVGDTDLYFGLQYLFLHNKVKPEFDLTELPDFIDDKTLNNKLSNVGVNMQYDKRDNVFTPNKGLYFTSAFRVNASWTGSDYDYRNWNITALQYFQLKPKWVSGFRFEGNLQFGDAPFYMEPGVNLRGVPMARYQGQETYVVETEQRYDFTKRWSAVAFVGAAKAPTKEVSFIDSELIYNYGTGFRYLIARKFNMRTGIDVAWSNEDFGWYIVFGSAWNNRN</sequence>
<comment type="caution">
    <text evidence="5">The sequence shown here is derived from an EMBL/GenBank/DDBJ whole genome shotgun (WGS) entry which is preliminary data.</text>
</comment>
<keyword evidence="3" id="KW-0732">Signal</keyword>
<dbReference type="AlphaFoldDB" id="A0A2W7RCR1"/>
<dbReference type="Proteomes" id="UP000248882">
    <property type="component" value="Unassembled WGS sequence"/>
</dbReference>
<feature type="chain" id="PRO_5016051658" evidence="3">
    <location>
        <begin position="24"/>
        <end position="392"/>
    </location>
</feature>
<dbReference type="Pfam" id="PF01103">
    <property type="entry name" value="Omp85"/>
    <property type="match status" value="1"/>
</dbReference>
<dbReference type="EMBL" id="QKZT01000019">
    <property type="protein sequence ID" value="PZX48535.1"/>
    <property type="molecule type" value="Genomic_DNA"/>
</dbReference>
<comment type="subcellular location">
    <subcellularLocation>
        <location evidence="1">Membrane</location>
    </subcellularLocation>
</comment>
<keyword evidence="2" id="KW-0472">Membrane</keyword>
<evidence type="ECO:0000256" key="2">
    <source>
        <dbReference type="ARBA" id="ARBA00023136"/>
    </source>
</evidence>
<proteinExistence type="predicted"/>
<evidence type="ECO:0000313" key="6">
    <source>
        <dbReference type="Proteomes" id="UP000248882"/>
    </source>
</evidence>
<organism evidence="5 6">
    <name type="scientific">Algoriphagus chordae</name>
    <dbReference type="NCBI Taxonomy" id="237019"/>
    <lineage>
        <taxon>Bacteria</taxon>
        <taxon>Pseudomonadati</taxon>
        <taxon>Bacteroidota</taxon>
        <taxon>Cytophagia</taxon>
        <taxon>Cytophagales</taxon>
        <taxon>Cyclobacteriaceae</taxon>
        <taxon>Algoriphagus</taxon>
    </lineage>
</organism>
<feature type="signal peptide" evidence="3">
    <location>
        <begin position="1"/>
        <end position="23"/>
    </location>
</feature>